<protein>
    <submittedName>
        <fullName evidence="4">Isochorismatase</fullName>
    </submittedName>
</protein>
<reference evidence="4" key="1">
    <citation type="submission" date="2017-02" db="UniProtKB">
        <authorList>
            <consortium name="WormBaseParasite"/>
        </authorList>
    </citation>
    <scope>IDENTIFICATION</scope>
</reference>
<dbReference type="EMBL" id="UYYG01000243">
    <property type="protein sequence ID" value="VDN54029.1"/>
    <property type="molecule type" value="Genomic_DNA"/>
</dbReference>
<evidence type="ECO:0000313" key="2">
    <source>
        <dbReference type="Proteomes" id="UP000038040"/>
    </source>
</evidence>
<reference evidence="1 3" key="2">
    <citation type="submission" date="2018-11" db="EMBL/GenBank/DDBJ databases">
        <authorList>
            <consortium name="Pathogen Informatics"/>
        </authorList>
    </citation>
    <scope>NUCLEOTIDE SEQUENCE [LARGE SCALE GENOMIC DNA]</scope>
</reference>
<accession>A0A0N4URA0</accession>
<evidence type="ECO:0000313" key="3">
    <source>
        <dbReference type="Proteomes" id="UP000274756"/>
    </source>
</evidence>
<proteinExistence type="predicted"/>
<dbReference type="Proteomes" id="UP000274756">
    <property type="component" value="Unassembled WGS sequence"/>
</dbReference>
<dbReference type="Proteomes" id="UP000038040">
    <property type="component" value="Unplaced"/>
</dbReference>
<dbReference type="WBParaSite" id="DME_0001057401-mRNA-1">
    <property type="protein sequence ID" value="DME_0001057401-mRNA-1"/>
    <property type="gene ID" value="DME_0001057401"/>
</dbReference>
<organism evidence="2 4">
    <name type="scientific">Dracunculus medinensis</name>
    <name type="common">Guinea worm</name>
    <dbReference type="NCBI Taxonomy" id="318479"/>
    <lineage>
        <taxon>Eukaryota</taxon>
        <taxon>Metazoa</taxon>
        <taxon>Ecdysozoa</taxon>
        <taxon>Nematoda</taxon>
        <taxon>Chromadorea</taxon>
        <taxon>Rhabditida</taxon>
        <taxon>Spirurina</taxon>
        <taxon>Dracunculoidea</taxon>
        <taxon>Dracunculidae</taxon>
        <taxon>Dracunculus</taxon>
    </lineage>
</organism>
<sequence length="74" mass="8430">MLVSVNMSEKSTEVAADRPLAEEIASAHMKYVWLDDSIDNREPNFDGFEVAHKERIVDSLNARGGRFITFFQLL</sequence>
<evidence type="ECO:0000313" key="1">
    <source>
        <dbReference type="EMBL" id="VDN54029.1"/>
    </source>
</evidence>
<evidence type="ECO:0000313" key="4">
    <source>
        <dbReference type="WBParaSite" id="DME_0001057401-mRNA-1"/>
    </source>
</evidence>
<dbReference type="AlphaFoldDB" id="A0A0N4URA0"/>
<keyword evidence="3" id="KW-1185">Reference proteome</keyword>
<name>A0A0N4URA0_DRAME</name>
<gene>
    <name evidence="1" type="ORF">DME_LOCUS4002</name>
</gene>